<organism evidence="2 3">
    <name type="scientific">Allomeiothermus silvanus (strain ATCC 700542 / DSM 9946 / NBRC 106475 / NCIMB 13440 / VI-R2)</name>
    <name type="common">Thermus silvanus</name>
    <dbReference type="NCBI Taxonomy" id="526227"/>
    <lineage>
        <taxon>Bacteria</taxon>
        <taxon>Thermotogati</taxon>
        <taxon>Deinococcota</taxon>
        <taxon>Deinococci</taxon>
        <taxon>Thermales</taxon>
        <taxon>Thermaceae</taxon>
        <taxon>Allomeiothermus</taxon>
    </lineage>
</organism>
<evidence type="ECO:0000313" key="2">
    <source>
        <dbReference type="EMBL" id="ADH63993.1"/>
    </source>
</evidence>
<name>D7BHQ3_ALLS1</name>
<dbReference type="RefSeq" id="WP_013158543.1">
    <property type="nucleotide sequence ID" value="NC_014212.1"/>
</dbReference>
<gene>
    <name evidence="2" type="ordered locus">Mesil_2122</name>
</gene>
<evidence type="ECO:0000256" key="1">
    <source>
        <dbReference type="SAM" id="SignalP"/>
    </source>
</evidence>
<dbReference type="AlphaFoldDB" id="D7BHQ3"/>
<dbReference type="OrthoDB" id="24415at2"/>
<protein>
    <recommendedName>
        <fullName evidence="4">DUF3352 domain-containing protein</fullName>
    </recommendedName>
</protein>
<dbReference type="EMBL" id="CP002042">
    <property type="protein sequence ID" value="ADH63993.1"/>
    <property type="molecule type" value="Genomic_DNA"/>
</dbReference>
<evidence type="ECO:0000313" key="3">
    <source>
        <dbReference type="Proteomes" id="UP000001916"/>
    </source>
</evidence>
<sequence length="477" mass="51257">MKLFRIGLVLAVLCSPVFGQNLVSLAPPGAAAGFILNDLSHNPYLRGVARDWAKSGLEAELRRAMGEQAADPALLGLISGGIAAALYPSGDFFAIAKPTPQALQSLRKGLRKPQNRGGWQVDTQGGVVTGLSKDLALVASPPAFERFIRNQRGLKAPVGGDIAFWAEVPKNLANQLELPPRIGLTLSAVKRLTFSLKLTPQGISQETRLEFLPGVDPQLSNIALPKDRPWELGDFPQGVAASTSVVDIPALGRYLNALSRDLNSSLNLDLSAFGKRIAQVTFNAPTGQRGLQNDALAQFRDMLLFVEVLDPPTAEANLLGLLQNVAAFATPEGKGGFKVVGNEGDFKAVEVGLLGRLYYRFDADRLILATSKTALEGLGNPNWKENARFQQARRAIPARAVSYGFSDAAAQIPSIEELLQNTPLPAGNPTQARRARELSKRVGDFMVSVLKRFGDGISYAAVEGNTLISRSFANVKW</sequence>
<evidence type="ECO:0008006" key="4">
    <source>
        <dbReference type="Google" id="ProtNLM"/>
    </source>
</evidence>
<dbReference type="Proteomes" id="UP000001916">
    <property type="component" value="Chromosome"/>
</dbReference>
<dbReference type="KEGG" id="msv:Mesil_2122"/>
<accession>D7BHQ3</accession>
<feature type="chain" id="PRO_5003093316" description="DUF3352 domain-containing protein" evidence="1">
    <location>
        <begin position="20"/>
        <end position="477"/>
    </location>
</feature>
<reference evidence="2 3" key="1">
    <citation type="journal article" date="2010" name="Stand. Genomic Sci.">
        <title>Complete genome sequence of Meiothermus silvanus type strain (VI-R2).</title>
        <authorList>
            <person name="Sikorski J."/>
            <person name="Tindall B.J."/>
            <person name="Lowry S."/>
            <person name="Lucas S."/>
            <person name="Nolan M."/>
            <person name="Copeland A."/>
            <person name="Glavina Del Rio T."/>
            <person name="Tice H."/>
            <person name="Cheng J.F."/>
            <person name="Han C."/>
            <person name="Pitluck S."/>
            <person name="Liolios K."/>
            <person name="Ivanova N."/>
            <person name="Mavromatis K."/>
            <person name="Mikhailova N."/>
            <person name="Pati A."/>
            <person name="Goodwin L."/>
            <person name="Chen A."/>
            <person name="Palaniappan K."/>
            <person name="Land M."/>
            <person name="Hauser L."/>
            <person name="Chang Y.J."/>
            <person name="Jeffries C.D."/>
            <person name="Rohde M."/>
            <person name="Goker M."/>
            <person name="Woyke T."/>
            <person name="Bristow J."/>
            <person name="Eisen J.A."/>
            <person name="Markowitz V."/>
            <person name="Hugenholtz P."/>
            <person name="Kyrpides N.C."/>
            <person name="Klenk H.P."/>
            <person name="Lapidus A."/>
        </authorList>
    </citation>
    <scope>NUCLEOTIDE SEQUENCE [LARGE SCALE GENOMIC DNA]</scope>
    <source>
        <strain evidence="3">ATCC 700542 / DSM 9946 / VI-R2</strain>
    </source>
</reference>
<dbReference type="eggNOG" id="ENOG5030P2C">
    <property type="taxonomic scope" value="Bacteria"/>
</dbReference>
<dbReference type="HOGENOM" id="CLU_573417_0_0_0"/>
<keyword evidence="3" id="KW-1185">Reference proteome</keyword>
<feature type="signal peptide" evidence="1">
    <location>
        <begin position="1"/>
        <end position="19"/>
    </location>
</feature>
<dbReference type="STRING" id="526227.Mesil_2122"/>
<proteinExistence type="predicted"/>
<keyword evidence="1" id="KW-0732">Signal</keyword>